<evidence type="ECO:0000313" key="2">
    <source>
        <dbReference type="EMBL" id="TYC99909.1"/>
    </source>
</evidence>
<keyword evidence="1" id="KW-0472">Membrane</keyword>
<feature type="transmembrane region" description="Helical" evidence="1">
    <location>
        <begin position="95"/>
        <end position="117"/>
    </location>
</feature>
<accession>A0A5D0XTR7</accession>
<proteinExistence type="predicted"/>
<dbReference type="EMBL" id="VSLD01000001">
    <property type="protein sequence ID" value="TYC99909.1"/>
    <property type="molecule type" value="Genomic_DNA"/>
</dbReference>
<reference evidence="2 3" key="1">
    <citation type="submission" date="2019-08" db="EMBL/GenBank/DDBJ databases">
        <title>Genone of Arthrobacter echini P9.</title>
        <authorList>
            <person name="Bowman J.P."/>
        </authorList>
    </citation>
    <scope>NUCLEOTIDE SEQUENCE [LARGE SCALE GENOMIC DNA]</scope>
    <source>
        <strain evidence="2 3">P9</strain>
    </source>
</reference>
<dbReference type="Proteomes" id="UP000323410">
    <property type="component" value="Unassembled WGS sequence"/>
</dbReference>
<keyword evidence="1" id="KW-0812">Transmembrane</keyword>
<keyword evidence="3" id="KW-1185">Reference proteome</keyword>
<sequence>MADQAVIAVKEASTSAASAASQQIEATTQRVDAAGKSAARTIETAERLQKSLGWGAAAHMSLVLLPVVVVLLMGVQTVWALVVGIQWALAQDWELWMDITAGIGLAGLVTGAGFALWRLSVWVKAALDRAVMRSGRNRR</sequence>
<gene>
    <name evidence="2" type="ORF">FQ377_00035</name>
</gene>
<comment type="caution">
    <text evidence="2">The sequence shown here is derived from an EMBL/GenBank/DDBJ whole genome shotgun (WGS) entry which is preliminary data.</text>
</comment>
<keyword evidence="1" id="KW-1133">Transmembrane helix</keyword>
<evidence type="ECO:0000313" key="3">
    <source>
        <dbReference type="Proteomes" id="UP000323410"/>
    </source>
</evidence>
<name>A0A5D0XTR7_9MICC</name>
<evidence type="ECO:0000256" key="1">
    <source>
        <dbReference type="SAM" id="Phobius"/>
    </source>
</evidence>
<dbReference type="AlphaFoldDB" id="A0A5D0XTR7"/>
<protein>
    <submittedName>
        <fullName evidence="2">Uncharacterized protein</fullName>
    </submittedName>
</protein>
<organism evidence="2 3">
    <name type="scientific">Arthrobacter echini</name>
    <dbReference type="NCBI Taxonomy" id="1529066"/>
    <lineage>
        <taxon>Bacteria</taxon>
        <taxon>Bacillati</taxon>
        <taxon>Actinomycetota</taxon>
        <taxon>Actinomycetes</taxon>
        <taxon>Micrococcales</taxon>
        <taxon>Micrococcaceae</taxon>
        <taxon>Arthrobacter</taxon>
    </lineage>
</organism>
<feature type="transmembrane region" description="Helical" evidence="1">
    <location>
        <begin position="62"/>
        <end position="89"/>
    </location>
</feature>
<dbReference type="OrthoDB" id="9815875at2"/>